<organism evidence="5 6">
    <name type="scientific">Cellulomonas biazotea</name>
    <dbReference type="NCBI Taxonomy" id="1709"/>
    <lineage>
        <taxon>Bacteria</taxon>
        <taxon>Bacillati</taxon>
        <taxon>Actinomycetota</taxon>
        <taxon>Actinomycetes</taxon>
        <taxon>Micrococcales</taxon>
        <taxon>Cellulomonadaceae</taxon>
        <taxon>Cellulomonas</taxon>
    </lineage>
</organism>
<dbReference type="RefSeq" id="WP_130782861.1">
    <property type="nucleotide sequence ID" value="NZ_BIMR01000339.1"/>
</dbReference>
<reference evidence="5 6" key="1">
    <citation type="submission" date="2019-01" db="EMBL/GenBank/DDBJ databases">
        <title>Draft genome sequence of Cellulomonas takizawaensis strain TKZ-21.</title>
        <authorList>
            <person name="Yamamura H."/>
            <person name="Hayashi T."/>
            <person name="Hamada M."/>
            <person name="Serisawa Y."/>
            <person name="Matsuyama K."/>
            <person name="Nakagawa Y."/>
            <person name="Otoguro M."/>
            <person name="Yanagida F."/>
            <person name="Hayakawa M."/>
        </authorList>
    </citation>
    <scope>NUCLEOTIDE SEQUENCE [LARGE SCALE GENOMIC DNA]</scope>
    <source>
        <strain evidence="5 6">NBRC12680</strain>
    </source>
</reference>
<dbReference type="AlphaFoldDB" id="A0A402DVT2"/>
<dbReference type="GO" id="GO:0016881">
    <property type="term" value="F:acid-amino acid ligase activity"/>
    <property type="evidence" value="ECO:0007669"/>
    <property type="project" value="UniProtKB-ARBA"/>
</dbReference>
<dbReference type="InterPro" id="IPR022770">
    <property type="entry name" value="IucA/IucC-like_C"/>
</dbReference>
<dbReference type="PANTHER" id="PTHR34384">
    <property type="entry name" value="L-2,3-DIAMINOPROPANOATE--CITRATE LIGASE"/>
    <property type="match status" value="1"/>
</dbReference>
<dbReference type="Pfam" id="PF04183">
    <property type="entry name" value="IucA_IucC"/>
    <property type="match status" value="1"/>
</dbReference>
<evidence type="ECO:0008006" key="7">
    <source>
        <dbReference type="Google" id="ProtNLM"/>
    </source>
</evidence>
<dbReference type="Gene3D" id="1.10.510.40">
    <property type="match status" value="1"/>
</dbReference>
<comment type="caution">
    <text evidence="5">The sequence shown here is derived from an EMBL/GenBank/DDBJ whole genome shotgun (WGS) entry which is preliminary data.</text>
</comment>
<protein>
    <recommendedName>
        <fullName evidence="7">Siderophore synthetase component</fullName>
    </recommendedName>
</protein>
<dbReference type="EMBL" id="BIMR01000339">
    <property type="protein sequence ID" value="GCE78205.1"/>
    <property type="molecule type" value="Genomic_DNA"/>
</dbReference>
<dbReference type="OrthoDB" id="495728at2"/>
<dbReference type="Gene3D" id="6.10.250.3370">
    <property type="match status" value="1"/>
</dbReference>
<comment type="similarity">
    <text evidence="2">Belongs to the IucA/IucC family.</text>
</comment>
<dbReference type="Gene3D" id="3.30.310.280">
    <property type="match status" value="1"/>
</dbReference>
<dbReference type="InterPro" id="IPR037455">
    <property type="entry name" value="LucA/IucC-like"/>
</dbReference>
<dbReference type="Pfam" id="PF06276">
    <property type="entry name" value="FhuF"/>
    <property type="match status" value="1"/>
</dbReference>
<feature type="domain" description="Aerobactin siderophore biosynthesis IucA/IucC-like C-terminal" evidence="4">
    <location>
        <begin position="424"/>
        <end position="577"/>
    </location>
</feature>
<gene>
    <name evidence="5" type="ORF">CBZ_32610</name>
</gene>
<sequence length="612" mass="67525">MTTTTERPGADRAAVLRAAAHLRPEPMAVAQRHLVTKALSEFAHERLLAPARDDAHPDGYRVVLDDGRVVYRFRARRLALEHWAVDEASVTRDVDGEPARLDATALVLELQPLLRIPDHLLAVYLEEISSTLASGAFRAHHGGPSAADLVGAPLWEVESAMTEGHPSFVANNGRIGFGLEEHAAYAPEAGRPVRVVWLAVRRSVSHLALGAGLDEDAFYRAQLGGATVARFHAQLRDLGLDPADYRWLPVHPWQWEHRLAVTFAPDVARRDLVPLGLGDDDHLPQQSIRTLLNVSDPTRHYVKVALAIQNMGFLRGLSPAYMRATPAINDWVADLVASDPVLAGHGFRVLREQVSIGYTGDVYHRTPQPNAHRKMVAALWRESPVALVPPGHDLATMASLLHRDPDGAPYVGALVTASGLDTAAWVARYLDAYLAPLVHCLLAHDVAFMPHGENVILDLHGHVPVGAFLKDIGEEVVVLTDRPLPDEVARTRQVVDADEAALAVFTDVFDGFLRHLAAVLDTDGLLDERAFWALVGACLDEHERRHPDLHRRVDLRAERFAHSCLNRLQLRNTAQMVDLTDQSGSLIYAGTLANPVARRRDAWRRDAWRRDA</sequence>
<evidence type="ECO:0000256" key="2">
    <source>
        <dbReference type="ARBA" id="ARBA00007832"/>
    </source>
</evidence>
<comment type="pathway">
    <text evidence="1">Siderophore biosynthesis.</text>
</comment>
<evidence type="ECO:0000313" key="6">
    <source>
        <dbReference type="Proteomes" id="UP000289954"/>
    </source>
</evidence>
<proteinExistence type="inferred from homology"/>
<evidence type="ECO:0000256" key="1">
    <source>
        <dbReference type="ARBA" id="ARBA00004924"/>
    </source>
</evidence>
<dbReference type="PANTHER" id="PTHR34384:SF6">
    <property type="entry name" value="STAPHYLOFERRIN B SYNTHASE"/>
    <property type="match status" value="1"/>
</dbReference>
<feature type="domain" description="Aerobactin siderophore biosynthesis IucA/IucC N-terminal" evidence="3">
    <location>
        <begin position="155"/>
        <end position="402"/>
    </location>
</feature>
<keyword evidence="6" id="KW-1185">Reference proteome</keyword>
<dbReference type="GO" id="GO:0019290">
    <property type="term" value="P:siderophore biosynthetic process"/>
    <property type="evidence" value="ECO:0007669"/>
    <property type="project" value="InterPro"/>
</dbReference>
<evidence type="ECO:0000259" key="4">
    <source>
        <dbReference type="Pfam" id="PF06276"/>
    </source>
</evidence>
<name>A0A402DVT2_9CELL</name>
<evidence type="ECO:0000313" key="5">
    <source>
        <dbReference type="EMBL" id="GCE78205.1"/>
    </source>
</evidence>
<evidence type="ECO:0000259" key="3">
    <source>
        <dbReference type="Pfam" id="PF04183"/>
    </source>
</evidence>
<dbReference type="Proteomes" id="UP000289954">
    <property type="component" value="Unassembled WGS sequence"/>
</dbReference>
<dbReference type="InterPro" id="IPR007310">
    <property type="entry name" value="Aerobactin_biosyn_IucA/IucC_N"/>
</dbReference>
<accession>A0A402DVT2</accession>